<keyword evidence="1" id="KW-1133">Transmembrane helix</keyword>
<evidence type="ECO:0000256" key="1">
    <source>
        <dbReference type="SAM" id="Phobius"/>
    </source>
</evidence>
<evidence type="ECO:0000259" key="2">
    <source>
        <dbReference type="Pfam" id="PF06724"/>
    </source>
</evidence>
<feature type="transmembrane region" description="Helical" evidence="1">
    <location>
        <begin position="60"/>
        <end position="84"/>
    </location>
</feature>
<feature type="transmembrane region" description="Helical" evidence="1">
    <location>
        <begin position="143"/>
        <end position="163"/>
    </location>
</feature>
<proteinExistence type="predicted"/>
<comment type="caution">
    <text evidence="3">The sequence shown here is derived from an EMBL/GenBank/DDBJ whole genome shotgun (WGS) entry which is preliminary data.</text>
</comment>
<dbReference type="Proteomes" id="UP001519332">
    <property type="component" value="Unassembled WGS sequence"/>
</dbReference>
<dbReference type="EMBL" id="JAGINW010000001">
    <property type="protein sequence ID" value="MBP2323748.1"/>
    <property type="molecule type" value="Genomic_DNA"/>
</dbReference>
<feature type="transmembrane region" description="Helical" evidence="1">
    <location>
        <begin position="233"/>
        <end position="254"/>
    </location>
</feature>
<keyword evidence="1" id="KW-0472">Membrane</keyword>
<evidence type="ECO:0000313" key="4">
    <source>
        <dbReference type="Proteomes" id="UP001519332"/>
    </source>
</evidence>
<feature type="domain" description="DUF1206" evidence="2">
    <location>
        <begin position="16"/>
        <end position="78"/>
    </location>
</feature>
<feature type="transmembrane region" description="Helical" evidence="1">
    <location>
        <begin position="12"/>
        <end position="33"/>
    </location>
</feature>
<feature type="transmembrane region" description="Helical" evidence="1">
    <location>
        <begin position="196"/>
        <end position="213"/>
    </location>
</feature>
<dbReference type="InterPro" id="IPR009597">
    <property type="entry name" value="DUF1206"/>
</dbReference>
<accession>A0ABS4TH36</accession>
<reference evidence="3 4" key="1">
    <citation type="submission" date="2021-03" db="EMBL/GenBank/DDBJ databases">
        <title>Sequencing the genomes of 1000 actinobacteria strains.</title>
        <authorList>
            <person name="Klenk H.-P."/>
        </authorList>
    </citation>
    <scope>NUCLEOTIDE SEQUENCE [LARGE SCALE GENOMIC DNA]</scope>
    <source>
        <strain evidence="3 4">DSM 46670</strain>
    </source>
</reference>
<organism evidence="3 4">
    <name type="scientific">Kibdelosporangium banguiense</name>
    <dbReference type="NCBI Taxonomy" id="1365924"/>
    <lineage>
        <taxon>Bacteria</taxon>
        <taxon>Bacillati</taxon>
        <taxon>Actinomycetota</taxon>
        <taxon>Actinomycetes</taxon>
        <taxon>Pseudonocardiales</taxon>
        <taxon>Pseudonocardiaceae</taxon>
        <taxon>Kibdelosporangium</taxon>
    </lineage>
</organism>
<keyword evidence="4" id="KW-1185">Reference proteome</keyword>
<protein>
    <submittedName>
        <fullName evidence="3">Uncharacterized membrane protein YidH (DUF202 family)</fullName>
    </submittedName>
</protein>
<dbReference type="RefSeq" id="WP_307855176.1">
    <property type="nucleotide sequence ID" value="NZ_JAGINW010000001.1"/>
</dbReference>
<name>A0ABS4TH36_9PSEU</name>
<feature type="transmembrane region" description="Helical" evidence="1">
    <location>
        <begin position="104"/>
        <end position="123"/>
    </location>
</feature>
<evidence type="ECO:0000313" key="3">
    <source>
        <dbReference type="EMBL" id="MBP2323748.1"/>
    </source>
</evidence>
<sequence length="261" mass="27156">MTDVRTHKATQWLGRFGMTCYGVVHLLVAWLALQVVFGESEQADQKGAVGSLAETPLGPVLLWALAIGLLAYAVWQILMIVNGYTWVEKGKKRFLRKFGAGSRAFVAAGLGITAIQIATGSGGGGSSNQATQEWTAKLMAQPFGPWLVGIVALVILGVAVAAIRRGVKKKFLEDLNEAQLPNAAKPLGVAGHSVKGVAYGIIGILVGIAAINAEPGQAAGLDGALKTLQAQTFGSVLLFLVALGFAAYGVYSFAAARAHKG</sequence>
<keyword evidence="1" id="KW-0812">Transmembrane</keyword>
<gene>
    <name evidence="3" type="ORF">JOF56_004133</name>
</gene>
<feature type="domain" description="DUF1206" evidence="2">
    <location>
        <begin position="98"/>
        <end position="168"/>
    </location>
</feature>
<dbReference type="Pfam" id="PF06724">
    <property type="entry name" value="DUF1206"/>
    <property type="match status" value="3"/>
</dbReference>
<feature type="domain" description="DUF1206" evidence="2">
    <location>
        <begin position="190"/>
        <end position="257"/>
    </location>
</feature>